<comment type="caution">
    <text evidence="1">The sequence shown here is derived from an EMBL/GenBank/DDBJ whole genome shotgun (WGS) entry which is preliminary data.</text>
</comment>
<organism evidence="1 2">
    <name type="scientific">Streptomyces kaempferi</name>
    <dbReference type="NCBI Taxonomy" id="333725"/>
    <lineage>
        <taxon>Bacteria</taxon>
        <taxon>Bacillati</taxon>
        <taxon>Actinomycetota</taxon>
        <taxon>Actinomycetes</taxon>
        <taxon>Kitasatosporales</taxon>
        <taxon>Streptomycetaceae</taxon>
        <taxon>Streptomyces</taxon>
    </lineage>
</organism>
<dbReference type="Gene3D" id="2.40.110.10">
    <property type="entry name" value="Butyryl-CoA Dehydrogenase, subunit A, domain 2"/>
    <property type="match status" value="1"/>
</dbReference>
<dbReference type="InterPro" id="IPR046373">
    <property type="entry name" value="Acyl-CoA_Oxase/DH_mid-dom_sf"/>
</dbReference>
<dbReference type="Gene3D" id="1.10.540.10">
    <property type="entry name" value="Acyl-CoA dehydrogenase/oxidase, N-terminal domain"/>
    <property type="match status" value="1"/>
</dbReference>
<dbReference type="InterPro" id="IPR037069">
    <property type="entry name" value="AcylCoA_DH/ox_N_sf"/>
</dbReference>
<dbReference type="SUPFAM" id="SSF47203">
    <property type="entry name" value="Acyl-CoA dehydrogenase C-terminal domain-like"/>
    <property type="match status" value="1"/>
</dbReference>
<accession>A0ABW3XU56</accession>
<reference evidence="2" key="1">
    <citation type="journal article" date="2019" name="Int. J. Syst. Evol. Microbiol.">
        <title>The Global Catalogue of Microorganisms (GCM) 10K type strain sequencing project: providing services to taxonomists for standard genome sequencing and annotation.</title>
        <authorList>
            <consortium name="The Broad Institute Genomics Platform"/>
            <consortium name="The Broad Institute Genome Sequencing Center for Infectious Disease"/>
            <person name="Wu L."/>
            <person name="Ma J."/>
        </authorList>
    </citation>
    <scope>NUCLEOTIDE SEQUENCE [LARGE SCALE GENOMIC DNA]</scope>
    <source>
        <strain evidence="2">CGMCC 4.7020</strain>
    </source>
</reference>
<name>A0ABW3XU56_9ACTN</name>
<dbReference type="PANTHER" id="PTHR43884:SF12">
    <property type="entry name" value="ISOVALERYL-COA DEHYDROGENASE, MITOCHONDRIAL-RELATED"/>
    <property type="match status" value="1"/>
</dbReference>
<dbReference type="EMBL" id="JBHTMM010000106">
    <property type="protein sequence ID" value="MFD1312160.1"/>
    <property type="molecule type" value="Genomic_DNA"/>
</dbReference>
<evidence type="ECO:0000313" key="2">
    <source>
        <dbReference type="Proteomes" id="UP001597058"/>
    </source>
</evidence>
<protein>
    <submittedName>
        <fullName evidence="1">Acyl-CoA dehydrogenase</fullName>
    </submittedName>
</protein>
<gene>
    <name evidence="1" type="ORF">ACFQ5X_41000</name>
</gene>
<keyword evidence="2" id="KW-1185">Reference proteome</keyword>
<evidence type="ECO:0000313" key="1">
    <source>
        <dbReference type="EMBL" id="MFD1312160.1"/>
    </source>
</evidence>
<dbReference type="SUPFAM" id="SSF56645">
    <property type="entry name" value="Acyl-CoA dehydrogenase NM domain-like"/>
    <property type="match status" value="1"/>
</dbReference>
<dbReference type="RefSeq" id="WP_248001750.1">
    <property type="nucleotide sequence ID" value="NZ_JBHSKH010000006.1"/>
</dbReference>
<dbReference type="Proteomes" id="UP001597058">
    <property type="component" value="Unassembled WGS sequence"/>
</dbReference>
<dbReference type="PANTHER" id="PTHR43884">
    <property type="entry name" value="ACYL-COA DEHYDROGENASE"/>
    <property type="match status" value="1"/>
</dbReference>
<dbReference type="InterPro" id="IPR036250">
    <property type="entry name" value="AcylCo_DH-like_C"/>
</dbReference>
<dbReference type="Gene3D" id="1.20.140.10">
    <property type="entry name" value="Butyryl-CoA Dehydrogenase, subunit A, domain 3"/>
    <property type="match status" value="1"/>
</dbReference>
<proteinExistence type="predicted"/>
<sequence length="587" mass="62204">MTSALLTQPPLHEGLPPSEAPARVARLEALLGDPADPANPAGYRALLHADRRAALSADAEGLLDDFGMSREFVPTELGGRFDSAETLLRVMRAVFRRDVALGAGYGMTTFMAASDVWMQGSADQRTWLAGLLLSGSKAAIAQHETAHTNDFVRSGVRAEAHADGLSVTGVKPVINNLHRADALVLFCRTEPQPGTTGAHSVLLLDPHTLPPDRYRVTRRPATLGLRGCFFAGVELDACAVPRDSLLGPLGGGVVTALRSFQVSRTLMASMVSAAVDTGLRTAVLVDRSQRPGRTGLDPTDPQHTAGTLAGAFVNLLLYDCMAVVATRALHLLPAETSIYSAAVKLLLPQVLSDTMYDLATVLGSQIYTREGTVGIFQKHIRDVPVVSLGHAGTAACQATIIPQLRSLAEKSWFTGAEAPATLFRPGAPLPPFDYGQLSLACGRDSVSASLLATAASVPGSTAVERTLRNLAGQLSAELHELRSRVLALPPPDAAHPVGPAWFALTDRYVLVLAAACVLGVWHHNRGGPDPFLADPAWAAAALHRIARRLGIPAADLPAECTARVHREVLARYGDRRGFDLHNTPIPG</sequence>
<dbReference type="InterPro" id="IPR009100">
    <property type="entry name" value="AcylCoA_DH/oxidase_NM_dom_sf"/>
</dbReference>